<evidence type="ECO:0000259" key="1">
    <source>
        <dbReference type="Pfam" id="PF13175"/>
    </source>
</evidence>
<gene>
    <name evidence="2" type="ORF">SAMN05421786_106133</name>
</gene>
<dbReference type="RefSeq" id="WP_076553018.1">
    <property type="nucleotide sequence ID" value="NZ_FTOL01000006.1"/>
</dbReference>
<dbReference type="AlphaFoldDB" id="A0A1N7PS15"/>
<dbReference type="InterPro" id="IPR051396">
    <property type="entry name" value="Bact_Antivir_Def_Nuclease"/>
</dbReference>
<dbReference type="PANTHER" id="PTHR43581">
    <property type="entry name" value="ATP/GTP PHOSPHATASE"/>
    <property type="match status" value="1"/>
</dbReference>
<dbReference type="STRING" id="373668.SAMN05421786_106133"/>
<dbReference type="PANTHER" id="PTHR43581:SF4">
    <property type="entry name" value="ATP_GTP PHOSPHATASE"/>
    <property type="match status" value="1"/>
</dbReference>
<organism evidence="2 3">
    <name type="scientific">Chryseobacterium ureilyticum</name>
    <dbReference type="NCBI Taxonomy" id="373668"/>
    <lineage>
        <taxon>Bacteria</taxon>
        <taxon>Pseudomonadati</taxon>
        <taxon>Bacteroidota</taxon>
        <taxon>Flavobacteriia</taxon>
        <taxon>Flavobacteriales</taxon>
        <taxon>Weeksellaceae</taxon>
        <taxon>Chryseobacterium group</taxon>
        <taxon>Chryseobacterium</taxon>
    </lineage>
</organism>
<feature type="domain" description="Endonuclease GajA/Old nuclease/RecF-like AAA" evidence="1">
    <location>
        <begin position="28"/>
        <end position="329"/>
    </location>
</feature>
<accession>A0A1N7PS15</accession>
<dbReference type="Pfam" id="PF13175">
    <property type="entry name" value="AAA_15"/>
    <property type="match status" value="1"/>
</dbReference>
<keyword evidence="3" id="KW-1185">Reference proteome</keyword>
<dbReference type="InterPro" id="IPR041685">
    <property type="entry name" value="AAA_GajA/Old/RecF-like"/>
</dbReference>
<dbReference type="Proteomes" id="UP000186744">
    <property type="component" value="Unassembled WGS sequence"/>
</dbReference>
<dbReference type="SUPFAM" id="SSF52540">
    <property type="entry name" value="P-loop containing nucleoside triphosphate hydrolases"/>
    <property type="match status" value="1"/>
</dbReference>
<sequence>MKSNKTLLLEKSDNYFIEENNGLQPLENLPFLNKINIFIGTNNSGKSKFMRYLMSLDRFLFLDENIFISLDKKIDKFNIDFKGRYSLLPNLKREYNIKDSIDLLRSTGHFTNYELPRDLKITTEIRSPKFYYIPTLRTAHSLYLQTKEEQNFTNFGVKYEYEKIEDDILLHTLRKNYSLDKDIEIFTGVHLYKDILNTRNSKRETRKLFENFERFISRNFFDGKAIDIIAEFDKDESRKGNNTKEIISIHIEGEKHSRDLYNLGDGIQALIILMYKIFMAKDNSYVFIDEPEINLHPGMQRLFLEQIIANPDLSKKNLTYFISTHSNHFLDLTLEKDSISIYSFSSKTESDGEKKLIIKNVNAGDNDVLKNIGVNNSSVFMANCSIWVEGVSDRIYIRAFLKSYCKHNGKKYPKEDIDFAFFEYAGTNLDHYLFDDIDEEEQEEMIKDINAMSLSNRIFLLADSDNVRADSKKGKRLAKLEDVKSDNFIPEIIRTHREIENFLPNSVWESILIELCNKKIISENREEIDEKIHEVLKNIDANNYSKKYIGEFLNDIRTSLGEIAGKFILNQSEYEIGEKGNIGTLKNKRALSELVAEKGFSWEILRKSKAIEKLTESIYKFIENK</sequence>
<evidence type="ECO:0000313" key="3">
    <source>
        <dbReference type="Proteomes" id="UP000186744"/>
    </source>
</evidence>
<reference evidence="3" key="1">
    <citation type="submission" date="2017-01" db="EMBL/GenBank/DDBJ databases">
        <authorList>
            <person name="Varghese N."/>
            <person name="Submissions S."/>
        </authorList>
    </citation>
    <scope>NUCLEOTIDE SEQUENCE [LARGE SCALE GENOMIC DNA]</scope>
    <source>
        <strain evidence="3">DSM 18017</strain>
    </source>
</reference>
<dbReference type="EMBL" id="FTOL01000006">
    <property type="protein sequence ID" value="SIT13350.1"/>
    <property type="molecule type" value="Genomic_DNA"/>
</dbReference>
<dbReference type="Gene3D" id="3.40.50.300">
    <property type="entry name" value="P-loop containing nucleotide triphosphate hydrolases"/>
    <property type="match status" value="1"/>
</dbReference>
<protein>
    <submittedName>
        <fullName evidence="2">AAA ATPase domain-containing protein</fullName>
    </submittedName>
</protein>
<dbReference type="OrthoDB" id="9792800at2"/>
<dbReference type="InterPro" id="IPR027417">
    <property type="entry name" value="P-loop_NTPase"/>
</dbReference>
<name>A0A1N7PS15_9FLAO</name>
<evidence type="ECO:0000313" key="2">
    <source>
        <dbReference type="EMBL" id="SIT13350.1"/>
    </source>
</evidence>
<proteinExistence type="predicted"/>